<reference evidence="1" key="1">
    <citation type="journal article" date="2021" name="PeerJ">
        <title>Extensive microbial diversity within the chicken gut microbiome revealed by metagenomics and culture.</title>
        <authorList>
            <person name="Gilroy R."/>
            <person name="Ravi A."/>
            <person name="Getino M."/>
            <person name="Pursley I."/>
            <person name="Horton D.L."/>
            <person name="Alikhan N.F."/>
            <person name="Baker D."/>
            <person name="Gharbi K."/>
            <person name="Hall N."/>
            <person name="Watson M."/>
            <person name="Adriaenssens E.M."/>
            <person name="Foster-Nyarko E."/>
            <person name="Jarju S."/>
            <person name="Secka A."/>
            <person name="Antonio M."/>
            <person name="Oren A."/>
            <person name="Chaudhuri R.R."/>
            <person name="La Ragione R."/>
            <person name="Hildebrand F."/>
            <person name="Pallen M.J."/>
        </authorList>
    </citation>
    <scope>NUCLEOTIDE SEQUENCE</scope>
    <source>
        <strain evidence="1">CHK183-5548</strain>
    </source>
</reference>
<comment type="caution">
    <text evidence="1">The sequence shown here is derived from an EMBL/GenBank/DDBJ whole genome shotgun (WGS) entry which is preliminary data.</text>
</comment>
<accession>A0A9D2PE05</accession>
<dbReference type="EMBL" id="DWWL01000069">
    <property type="protein sequence ID" value="HJC48484.1"/>
    <property type="molecule type" value="Genomic_DNA"/>
</dbReference>
<protein>
    <submittedName>
        <fullName evidence="1">Glutaredoxin</fullName>
    </submittedName>
</protein>
<dbReference type="AlphaFoldDB" id="A0A9D2PE05"/>
<gene>
    <name evidence="1" type="ORF">IAA04_10575</name>
</gene>
<evidence type="ECO:0000313" key="1">
    <source>
        <dbReference type="EMBL" id="HJC48484.1"/>
    </source>
</evidence>
<proteinExistence type="predicted"/>
<organism evidence="1 2">
    <name type="scientific">Candidatus Lachnoclostridium pullistercoris</name>
    <dbReference type="NCBI Taxonomy" id="2838632"/>
    <lineage>
        <taxon>Bacteria</taxon>
        <taxon>Bacillati</taxon>
        <taxon>Bacillota</taxon>
        <taxon>Clostridia</taxon>
        <taxon>Lachnospirales</taxon>
        <taxon>Lachnospiraceae</taxon>
    </lineage>
</organism>
<reference evidence="1" key="2">
    <citation type="submission" date="2021-04" db="EMBL/GenBank/DDBJ databases">
        <authorList>
            <person name="Gilroy R."/>
        </authorList>
    </citation>
    <scope>NUCLEOTIDE SEQUENCE</scope>
    <source>
        <strain evidence="1">CHK183-5548</strain>
    </source>
</reference>
<dbReference type="Proteomes" id="UP000823883">
    <property type="component" value="Unassembled WGS sequence"/>
</dbReference>
<sequence>MEMIIVGSHLCPNTLYAIFKCKDAGITFRFQDLSASLADLRGFLALHEHDKVYAAFRESSKEKDYHETGKIGLPCFLFEDGYKTLNLDEAIERAKK</sequence>
<name>A0A9D2PE05_9FIRM</name>
<evidence type="ECO:0000313" key="2">
    <source>
        <dbReference type="Proteomes" id="UP000823883"/>
    </source>
</evidence>